<organism evidence="2 3">
    <name type="scientific">Mucilaginibacter gracilis</name>
    <dbReference type="NCBI Taxonomy" id="423350"/>
    <lineage>
        <taxon>Bacteria</taxon>
        <taxon>Pseudomonadati</taxon>
        <taxon>Bacteroidota</taxon>
        <taxon>Sphingobacteriia</taxon>
        <taxon>Sphingobacteriales</taxon>
        <taxon>Sphingobacteriaceae</taxon>
        <taxon>Mucilaginibacter</taxon>
    </lineage>
</organism>
<name>A0A495J6R3_9SPHI</name>
<keyword evidence="3" id="KW-1185">Reference proteome</keyword>
<reference evidence="2 3" key="1">
    <citation type="submission" date="2018-10" db="EMBL/GenBank/DDBJ databases">
        <title>Genomic Encyclopedia of Archaeal and Bacterial Type Strains, Phase II (KMG-II): from individual species to whole genera.</title>
        <authorList>
            <person name="Goeker M."/>
        </authorList>
    </citation>
    <scope>NUCLEOTIDE SEQUENCE [LARGE SCALE GENOMIC DNA]</scope>
    <source>
        <strain evidence="2 3">DSM 18602</strain>
    </source>
</reference>
<accession>A0A495J6R3</accession>
<keyword evidence="1" id="KW-0472">Membrane</keyword>
<keyword evidence="1" id="KW-1133">Transmembrane helix</keyword>
<comment type="caution">
    <text evidence="2">The sequence shown here is derived from an EMBL/GenBank/DDBJ whole genome shotgun (WGS) entry which is preliminary data.</text>
</comment>
<protein>
    <submittedName>
        <fullName evidence="2">Uncharacterized protein</fullName>
    </submittedName>
</protein>
<gene>
    <name evidence="2" type="ORF">BDD43_4524</name>
</gene>
<evidence type="ECO:0000256" key="1">
    <source>
        <dbReference type="SAM" id="Phobius"/>
    </source>
</evidence>
<keyword evidence="1" id="KW-0812">Transmembrane</keyword>
<sequence length="40" mass="4882">METATFIGFGMLVLFLIAVIITIWKDTRKEKRFWDDYKKR</sequence>
<evidence type="ECO:0000313" key="2">
    <source>
        <dbReference type="EMBL" id="RKR84292.1"/>
    </source>
</evidence>
<dbReference type="RefSeq" id="WP_262707429.1">
    <property type="nucleotide sequence ID" value="NZ_RBKU01000001.1"/>
</dbReference>
<feature type="transmembrane region" description="Helical" evidence="1">
    <location>
        <begin position="6"/>
        <end position="24"/>
    </location>
</feature>
<dbReference type="Proteomes" id="UP000268007">
    <property type="component" value="Unassembled WGS sequence"/>
</dbReference>
<dbReference type="EMBL" id="RBKU01000001">
    <property type="protein sequence ID" value="RKR84292.1"/>
    <property type="molecule type" value="Genomic_DNA"/>
</dbReference>
<proteinExistence type="predicted"/>
<dbReference type="AlphaFoldDB" id="A0A495J6R3"/>
<evidence type="ECO:0000313" key="3">
    <source>
        <dbReference type="Proteomes" id="UP000268007"/>
    </source>
</evidence>